<name>A0AAE0J449_9PEZI</name>
<dbReference type="Proteomes" id="UP001286456">
    <property type="component" value="Unassembled WGS sequence"/>
</dbReference>
<proteinExistence type="predicted"/>
<evidence type="ECO:0000313" key="2">
    <source>
        <dbReference type="EMBL" id="KAK3336598.1"/>
    </source>
</evidence>
<dbReference type="AlphaFoldDB" id="A0AAE0J449"/>
<evidence type="ECO:0000256" key="1">
    <source>
        <dbReference type="SAM" id="MobiDB-lite"/>
    </source>
</evidence>
<accession>A0AAE0J449</accession>
<feature type="compositionally biased region" description="Basic and acidic residues" evidence="1">
    <location>
        <begin position="136"/>
        <end position="152"/>
    </location>
</feature>
<organism evidence="2 3">
    <name type="scientific">Cercophora scortea</name>
    <dbReference type="NCBI Taxonomy" id="314031"/>
    <lineage>
        <taxon>Eukaryota</taxon>
        <taxon>Fungi</taxon>
        <taxon>Dikarya</taxon>
        <taxon>Ascomycota</taxon>
        <taxon>Pezizomycotina</taxon>
        <taxon>Sordariomycetes</taxon>
        <taxon>Sordariomycetidae</taxon>
        <taxon>Sordariales</taxon>
        <taxon>Lasiosphaeriaceae</taxon>
        <taxon>Cercophora</taxon>
    </lineage>
</organism>
<protein>
    <submittedName>
        <fullName evidence="2">Uncharacterized protein</fullName>
    </submittedName>
</protein>
<sequence length="204" mass="21827">MGLCDWTEREKRGRDIEVYPDVAQGSPITFAFTPGKPAHCTGGGKANLAAFATVTFTAAAIGNPAHYILIRYSGSTMVVATEAEEEDEVTRLGIHHRTEWLAGWVQLLQNDWSRIKGTHGQDLELAAVAAVGIPKKSPEADKTDAQATERRGQRNPQPVPCTPLVARPSSNKMGSHGDNWDSKQARVQGRGGALANEKGGAGKS</sequence>
<gene>
    <name evidence="2" type="ORF">B0T19DRAFT_396331</name>
</gene>
<feature type="region of interest" description="Disordered" evidence="1">
    <location>
        <begin position="134"/>
        <end position="204"/>
    </location>
</feature>
<reference evidence="2" key="1">
    <citation type="journal article" date="2023" name="Mol. Phylogenet. Evol.">
        <title>Genome-scale phylogeny and comparative genomics of the fungal order Sordariales.</title>
        <authorList>
            <person name="Hensen N."/>
            <person name="Bonometti L."/>
            <person name="Westerberg I."/>
            <person name="Brannstrom I.O."/>
            <person name="Guillou S."/>
            <person name="Cros-Aarteil S."/>
            <person name="Calhoun S."/>
            <person name="Haridas S."/>
            <person name="Kuo A."/>
            <person name="Mondo S."/>
            <person name="Pangilinan J."/>
            <person name="Riley R."/>
            <person name="LaButti K."/>
            <person name="Andreopoulos B."/>
            <person name="Lipzen A."/>
            <person name="Chen C."/>
            <person name="Yan M."/>
            <person name="Daum C."/>
            <person name="Ng V."/>
            <person name="Clum A."/>
            <person name="Steindorff A."/>
            <person name="Ohm R.A."/>
            <person name="Martin F."/>
            <person name="Silar P."/>
            <person name="Natvig D.O."/>
            <person name="Lalanne C."/>
            <person name="Gautier V."/>
            <person name="Ament-Velasquez S.L."/>
            <person name="Kruys A."/>
            <person name="Hutchinson M.I."/>
            <person name="Powell A.J."/>
            <person name="Barry K."/>
            <person name="Miller A.N."/>
            <person name="Grigoriev I.V."/>
            <person name="Debuchy R."/>
            <person name="Gladieux P."/>
            <person name="Hiltunen Thoren M."/>
            <person name="Johannesson H."/>
        </authorList>
    </citation>
    <scope>NUCLEOTIDE SEQUENCE</scope>
    <source>
        <strain evidence="2">SMH4131-1</strain>
    </source>
</reference>
<keyword evidence="3" id="KW-1185">Reference proteome</keyword>
<dbReference type="EMBL" id="JAUEPO010000001">
    <property type="protein sequence ID" value="KAK3336598.1"/>
    <property type="molecule type" value="Genomic_DNA"/>
</dbReference>
<evidence type="ECO:0000313" key="3">
    <source>
        <dbReference type="Proteomes" id="UP001286456"/>
    </source>
</evidence>
<reference evidence="2" key="2">
    <citation type="submission" date="2023-06" db="EMBL/GenBank/DDBJ databases">
        <authorList>
            <consortium name="Lawrence Berkeley National Laboratory"/>
            <person name="Haridas S."/>
            <person name="Hensen N."/>
            <person name="Bonometti L."/>
            <person name="Westerberg I."/>
            <person name="Brannstrom I.O."/>
            <person name="Guillou S."/>
            <person name="Cros-Aarteil S."/>
            <person name="Calhoun S."/>
            <person name="Kuo A."/>
            <person name="Mondo S."/>
            <person name="Pangilinan J."/>
            <person name="Riley R."/>
            <person name="Labutti K."/>
            <person name="Andreopoulos B."/>
            <person name="Lipzen A."/>
            <person name="Chen C."/>
            <person name="Yanf M."/>
            <person name="Daum C."/>
            <person name="Ng V."/>
            <person name="Clum A."/>
            <person name="Steindorff A."/>
            <person name="Ohm R."/>
            <person name="Martin F."/>
            <person name="Silar P."/>
            <person name="Natvig D."/>
            <person name="Lalanne C."/>
            <person name="Gautier V."/>
            <person name="Ament-Velasquez S.L."/>
            <person name="Kruys A."/>
            <person name="Hutchinson M.I."/>
            <person name="Powell A.J."/>
            <person name="Barry K."/>
            <person name="Miller A.N."/>
            <person name="Grigoriev I.V."/>
            <person name="Debuchy R."/>
            <person name="Gladieux P."/>
            <person name="Thoren M.H."/>
            <person name="Johannesson H."/>
        </authorList>
    </citation>
    <scope>NUCLEOTIDE SEQUENCE</scope>
    <source>
        <strain evidence="2">SMH4131-1</strain>
    </source>
</reference>
<comment type="caution">
    <text evidence="2">The sequence shown here is derived from an EMBL/GenBank/DDBJ whole genome shotgun (WGS) entry which is preliminary data.</text>
</comment>